<evidence type="ECO:0000256" key="5">
    <source>
        <dbReference type="ARBA" id="ARBA00023284"/>
    </source>
</evidence>
<evidence type="ECO:0000256" key="3">
    <source>
        <dbReference type="ARBA" id="ARBA00023002"/>
    </source>
</evidence>
<evidence type="ECO:0000313" key="8">
    <source>
        <dbReference type="EMBL" id="RAU17644.1"/>
    </source>
</evidence>
<proteinExistence type="inferred from homology"/>
<comment type="caution">
    <text evidence="8">The sequence shown here is derived from an EMBL/GenBank/DDBJ whole genome shotgun (WGS) entry which is preliminary data.</text>
</comment>
<dbReference type="CDD" id="cd03014">
    <property type="entry name" value="PRX_Atyp2cys"/>
    <property type="match status" value="1"/>
</dbReference>
<dbReference type="Pfam" id="PF08534">
    <property type="entry name" value="Redoxin"/>
    <property type="match status" value="1"/>
</dbReference>
<dbReference type="SUPFAM" id="SSF52833">
    <property type="entry name" value="Thioredoxin-like"/>
    <property type="match status" value="1"/>
</dbReference>
<dbReference type="InterPro" id="IPR013766">
    <property type="entry name" value="Thioredoxin_domain"/>
</dbReference>
<dbReference type="InterPro" id="IPR036249">
    <property type="entry name" value="Thioredoxin-like_sf"/>
</dbReference>
<dbReference type="GO" id="GO:0008379">
    <property type="term" value="F:thioredoxin peroxidase activity"/>
    <property type="evidence" value="ECO:0007669"/>
    <property type="project" value="UniProtKB-UniRule"/>
</dbReference>
<dbReference type="InterPro" id="IPR050455">
    <property type="entry name" value="Tpx_Peroxidase_subfamily"/>
</dbReference>
<evidence type="ECO:0000259" key="7">
    <source>
        <dbReference type="PROSITE" id="PS51352"/>
    </source>
</evidence>
<dbReference type="InterPro" id="IPR018219">
    <property type="entry name" value="Tpx_CS"/>
</dbReference>
<comment type="miscellaneous">
    <text evidence="6">The active site is a conserved redox-active cysteine residue, the peroxidatic cysteine (C(P)), which makes the nucleophilic attack on the peroxide substrate. The peroxide oxidizes the C(P)-SH to cysteine sulfenic acid (C(P)-SOH), which then reacts with another cysteine residue, the resolving cysteine (C(R)), to form a disulfide bridge. The disulfide is subsequently reduced by an appropriate electron donor to complete the catalytic cycle. In this atypical 2-Cys peroxiredoxin, C(R) is present in the same subunit to form an intramolecular disulfide. The disulfide is subsequently reduced by thioredoxin.</text>
</comment>
<keyword evidence="4 6" id="KW-1015">Disulfide bond</keyword>
<dbReference type="EC" id="1.11.1.24" evidence="6"/>
<sequence length="164" mass="17011">MASVSLRGNPVNTIGDLPAVGSSCPNFTLTGTDLADFALQDLAGQRVVLNIFPSIDTPTCATSVRKFNEAASSLDNTTVVCISADLPFAMARFCGAEGLDKVKSGSTFRSDFGNEMGLTFIDGPLTGLLSRAVVVVDGAGQVLYTELVAEIASEPNYDAALAVL</sequence>
<dbReference type="PANTHER" id="PTHR43110:SF1">
    <property type="entry name" value="THIOL PEROXIDASE"/>
    <property type="match status" value="1"/>
</dbReference>
<keyword evidence="1 6" id="KW-0575">Peroxidase</keyword>
<evidence type="ECO:0000313" key="9">
    <source>
        <dbReference type="Proteomes" id="UP000250744"/>
    </source>
</evidence>
<dbReference type="InterPro" id="IPR013740">
    <property type="entry name" value="Redoxin"/>
</dbReference>
<feature type="disulfide bond" description="Redox-active" evidence="6">
    <location>
        <begin position="60"/>
        <end position="94"/>
    </location>
</feature>
<keyword evidence="3 6" id="KW-0560">Oxidoreductase</keyword>
<feature type="active site" description="Cysteine sulfenic acid (-SOH) intermediate" evidence="6">
    <location>
        <position position="60"/>
    </location>
</feature>
<dbReference type="PROSITE" id="PS01265">
    <property type="entry name" value="TPX"/>
    <property type="match status" value="1"/>
</dbReference>
<evidence type="ECO:0000256" key="1">
    <source>
        <dbReference type="ARBA" id="ARBA00022559"/>
    </source>
</evidence>
<protein>
    <recommendedName>
        <fullName evidence="6">Thiol peroxidase</fullName>
        <shortName evidence="6">Tpx</shortName>
        <ecNumber evidence="6">1.11.1.24</ecNumber>
    </recommendedName>
    <alternativeName>
        <fullName evidence="6">Peroxiredoxin tpx</fullName>
        <shortName evidence="6">Prx</shortName>
    </alternativeName>
    <alternativeName>
        <fullName evidence="6">Thioredoxin peroxidase</fullName>
    </alternativeName>
    <alternativeName>
        <fullName evidence="6">Thioredoxin-dependent peroxiredoxin</fullName>
    </alternativeName>
</protein>
<comment type="similarity">
    <text evidence="6">Belongs to the peroxiredoxin family. Tpx subfamily.</text>
</comment>
<gene>
    <name evidence="6" type="primary">tpx</name>
    <name evidence="8" type="ORF">DN062_11590</name>
</gene>
<comment type="function">
    <text evidence="6">Thiol-specific peroxidase that catalyzes the reduction of hydrogen peroxide and organic hydroperoxides to water and alcohols, respectively. Plays a role in cell protection against oxidative stress by detoxifying peroxides.</text>
</comment>
<dbReference type="HAMAP" id="MF_00269">
    <property type="entry name" value="Tpx"/>
    <property type="match status" value="1"/>
</dbReference>
<keyword evidence="5 6" id="KW-0676">Redox-active center</keyword>
<reference evidence="8 9" key="1">
    <citation type="submission" date="2018-06" db="EMBL/GenBank/DDBJ databases">
        <title>Nitrincola tibetense sp. nov., isolated from Lake XuguoCo on Tibetan Plateau.</title>
        <authorList>
            <person name="Xing P."/>
        </authorList>
    </citation>
    <scope>NUCLEOTIDE SEQUENCE [LARGE SCALE GENOMIC DNA]</scope>
    <source>
        <strain evidence="9">xg18</strain>
    </source>
</reference>
<evidence type="ECO:0000256" key="4">
    <source>
        <dbReference type="ARBA" id="ARBA00023157"/>
    </source>
</evidence>
<dbReference type="RefSeq" id="WP_112159496.1">
    <property type="nucleotide sequence ID" value="NZ_QKRX01000008.1"/>
</dbReference>
<feature type="domain" description="Thioredoxin" evidence="7">
    <location>
        <begin position="18"/>
        <end position="164"/>
    </location>
</feature>
<dbReference type="NCBIfam" id="NF001808">
    <property type="entry name" value="PRK00522.1"/>
    <property type="match status" value="1"/>
</dbReference>
<evidence type="ECO:0000256" key="6">
    <source>
        <dbReference type="HAMAP-Rule" id="MF_00269"/>
    </source>
</evidence>
<organism evidence="8 9">
    <name type="scientific">Nitrincola tibetensis</name>
    <dbReference type="NCBI Taxonomy" id="2219697"/>
    <lineage>
        <taxon>Bacteria</taxon>
        <taxon>Pseudomonadati</taxon>
        <taxon>Pseudomonadota</taxon>
        <taxon>Gammaproteobacteria</taxon>
        <taxon>Oceanospirillales</taxon>
        <taxon>Oceanospirillaceae</taxon>
        <taxon>Nitrincola</taxon>
    </lineage>
</organism>
<keyword evidence="9" id="KW-1185">Reference proteome</keyword>
<comment type="subunit">
    <text evidence="6">Homodimer.</text>
</comment>
<name>A0A364NKT4_9GAMM</name>
<keyword evidence="2 6" id="KW-0049">Antioxidant</keyword>
<accession>A0A364NKT4</accession>
<dbReference type="Gene3D" id="3.40.30.10">
    <property type="entry name" value="Glutaredoxin"/>
    <property type="match status" value="1"/>
</dbReference>
<dbReference type="EMBL" id="QKRX01000008">
    <property type="protein sequence ID" value="RAU17644.1"/>
    <property type="molecule type" value="Genomic_DNA"/>
</dbReference>
<dbReference type="AlphaFoldDB" id="A0A364NKT4"/>
<dbReference type="Proteomes" id="UP000250744">
    <property type="component" value="Unassembled WGS sequence"/>
</dbReference>
<dbReference type="OrthoDB" id="9781543at2"/>
<comment type="catalytic activity">
    <reaction evidence="6">
        <text>a hydroperoxide + [thioredoxin]-dithiol = an alcohol + [thioredoxin]-disulfide + H2O</text>
        <dbReference type="Rhea" id="RHEA:62620"/>
        <dbReference type="Rhea" id="RHEA-COMP:10698"/>
        <dbReference type="Rhea" id="RHEA-COMP:10700"/>
        <dbReference type="ChEBI" id="CHEBI:15377"/>
        <dbReference type="ChEBI" id="CHEBI:29950"/>
        <dbReference type="ChEBI" id="CHEBI:30879"/>
        <dbReference type="ChEBI" id="CHEBI:35924"/>
        <dbReference type="ChEBI" id="CHEBI:50058"/>
        <dbReference type="EC" id="1.11.1.24"/>
    </reaction>
</comment>
<evidence type="ECO:0000256" key="2">
    <source>
        <dbReference type="ARBA" id="ARBA00022862"/>
    </source>
</evidence>
<dbReference type="PROSITE" id="PS51352">
    <property type="entry name" value="THIOREDOXIN_2"/>
    <property type="match status" value="1"/>
</dbReference>
<dbReference type="PANTHER" id="PTHR43110">
    <property type="entry name" value="THIOL PEROXIDASE"/>
    <property type="match status" value="1"/>
</dbReference>
<dbReference type="InterPro" id="IPR002065">
    <property type="entry name" value="TPX"/>
</dbReference>